<dbReference type="PANTHER" id="PTHR30619:SF1">
    <property type="entry name" value="RECOMBINATION PROTEIN 2"/>
    <property type="match status" value="1"/>
</dbReference>
<sequence>MIGQRFHLVPAASAVWASAAVGLLWTWWAAVAVGLGLAAVAVALRRWPPMAVALAVTGAVAALWVGFRLHAAEFHPLREAAAHGGVGTFRVEVDTRPRGVRTAGFGSRPGGVELVVLKATLDGGGRVVVLAPAPAWRDLLPGQEVTVTAGLVPARSGELTVALLRVRGPPRDVVEAPVWQRAAAKVRAGLTRAAGALDPEPAALLPALVVGDTEGLSSRMTDEFETSGLVHLLAVSGANLAIVCGGVLVLLRMLQVGLKGCVAGAAVALVGFVVLVGPEASVLRAAVMGGVALLALALGRERSAVPALAASVITLVLVDPELAVDPGFGLSVVATASLVLVAPRWSAALRARGVPVGFAEALAVPVAANLATAPLVAGLSGQVSLVSVVANLVAAPVVAPATVLGVLAAVAAQAHEGPARLVAEVAGPLLGWLIAVARHAAAVPGAAIAWPDGWVGGVVLVVVVAVVWVVLRLPRLRVVVLAAVVGLGLVLVPVGVFTPRWPVSGWAAVLCDVGQGDAVVLATAERGRAVLVDTGPDPVPVLRCLRRLGVRRIPLVVLSHLHADHIGGLAAVLAEHGVGAVAVGPARRPEWAWRSVRERADAAGVRVVELTAGQRLDWPGLAVEVLGPREVPAGREENTAVNDASVVLRASTAAGRVLLTGDIELRGQSDLLGAGVDLRADVLKVPHHGSRFSTPEFLAAVRPRVGLVSVGAGNRYGHPSGVVLDALGRQGVLVTRTDRDGDTAVLPGPQGLRIARRGDPIRSGHD</sequence>
<feature type="transmembrane region" description="Helical" evidence="6">
    <location>
        <begin position="25"/>
        <end position="44"/>
    </location>
</feature>
<feature type="domain" description="Metallo-beta-lactamase" evidence="7">
    <location>
        <begin position="515"/>
        <end position="713"/>
    </location>
</feature>
<dbReference type="Pfam" id="PF03772">
    <property type="entry name" value="Competence"/>
    <property type="match status" value="1"/>
</dbReference>
<dbReference type="InterPro" id="IPR052159">
    <property type="entry name" value="Competence_DNA_uptake"/>
</dbReference>
<keyword evidence="4 6" id="KW-1133">Transmembrane helix</keyword>
<feature type="transmembrane region" description="Helical" evidence="6">
    <location>
        <begin position="385"/>
        <end position="409"/>
    </location>
</feature>
<feature type="transmembrane region" description="Helical" evidence="6">
    <location>
        <begin position="358"/>
        <end position="379"/>
    </location>
</feature>
<accession>A0A7W7T8H5</accession>
<evidence type="ECO:0000256" key="1">
    <source>
        <dbReference type="ARBA" id="ARBA00004651"/>
    </source>
</evidence>
<dbReference type="Pfam" id="PF00753">
    <property type="entry name" value="Lactamase_B"/>
    <property type="match status" value="1"/>
</dbReference>
<dbReference type="GO" id="GO:0005886">
    <property type="term" value="C:plasma membrane"/>
    <property type="evidence" value="ECO:0007669"/>
    <property type="project" value="UniProtKB-SubCell"/>
</dbReference>
<feature type="transmembrane region" description="Helical" evidence="6">
    <location>
        <begin position="282"/>
        <end position="298"/>
    </location>
</feature>
<organism evidence="8 9">
    <name type="scientific">Saccharothrix violaceirubra</name>
    <dbReference type="NCBI Taxonomy" id="413306"/>
    <lineage>
        <taxon>Bacteria</taxon>
        <taxon>Bacillati</taxon>
        <taxon>Actinomycetota</taxon>
        <taxon>Actinomycetes</taxon>
        <taxon>Pseudonocardiales</taxon>
        <taxon>Pseudonocardiaceae</taxon>
        <taxon>Saccharothrix</taxon>
    </lineage>
</organism>
<feature type="transmembrane region" description="Helical" evidence="6">
    <location>
        <begin position="229"/>
        <end position="251"/>
    </location>
</feature>
<evidence type="ECO:0000313" key="9">
    <source>
        <dbReference type="Proteomes" id="UP000542674"/>
    </source>
</evidence>
<dbReference type="InterPro" id="IPR035681">
    <property type="entry name" value="ComA-like_MBL"/>
</dbReference>
<dbReference type="CDD" id="cd07731">
    <property type="entry name" value="ComA-like_MBL-fold"/>
    <property type="match status" value="1"/>
</dbReference>
<keyword evidence="3 6" id="KW-0812">Transmembrane</keyword>
<name>A0A7W7T8H5_9PSEU</name>
<evidence type="ECO:0000256" key="3">
    <source>
        <dbReference type="ARBA" id="ARBA00022692"/>
    </source>
</evidence>
<proteinExistence type="predicted"/>
<comment type="subcellular location">
    <subcellularLocation>
        <location evidence="1">Cell membrane</location>
        <topology evidence="1">Multi-pass membrane protein</topology>
    </subcellularLocation>
</comment>
<dbReference type="SMART" id="SM00849">
    <property type="entry name" value="Lactamase_B"/>
    <property type="match status" value="1"/>
</dbReference>
<keyword evidence="9" id="KW-1185">Reference proteome</keyword>
<evidence type="ECO:0000256" key="5">
    <source>
        <dbReference type="ARBA" id="ARBA00023136"/>
    </source>
</evidence>
<reference evidence="8 9" key="1">
    <citation type="submission" date="2020-08" db="EMBL/GenBank/DDBJ databases">
        <title>Sequencing the genomes of 1000 actinobacteria strains.</title>
        <authorList>
            <person name="Klenk H.-P."/>
        </authorList>
    </citation>
    <scope>NUCLEOTIDE SEQUENCE [LARGE SCALE GENOMIC DNA]</scope>
    <source>
        <strain evidence="8 9">DSM 45084</strain>
    </source>
</reference>
<dbReference type="InterPro" id="IPR036866">
    <property type="entry name" value="RibonucZ/Hydroxyglut_hydro"/>
</dbReference>
<evidence type="ECO:0000256" key="2">
    <source>
        <dbReference type="ARBA" id="ARBA00022475"/>
    </source>
</evidence>
<dbReference type="AlphaFoldDB" id="A0A7W7T8H5"/>
<evidence type="ECO:0000256" key="6">
    <source>
        <dbReference type="SAM" id="Phobius"/>
    </source>
</evidence>
<dbReference type="InterPro" id="IPR001279">
    <property type="entry name" value="Metallo-B-lactamas"/>
</dbReference>
<evidence type="ECO:0000313" key="8">
    <source>
        <dbReference type="EMBL" id="MBB4967917.1"/>
    </source>
</evidence>
<evidence type="ECO:0000256" key="4">
    <source>
        <dbReference type="ARBA" id="ARBA00022989"/>
    </source>
</evidence>
<dbReference type="NCBIfam" id="TIGR00360">
    <property type="entry name" value="ComEC_N-term"/>
    <property type="match status" value="1"/>
</dbReference>
<keyword evidence="5 6" id="KW-0472">Membrane</keyword>
<gene>
    <name evidence="8" type="ORF">F4559_005276</name>
</gene>
<feature type="transmembrane region" description="Helical" evidence="6">
    <location>
        <begin position="453"/>
        <end position="471"/>
    </location>
</feature>
<dbReference type="Proteomes" id="UP000542674">
    <property type="component" value="Unassembled WGS sequence"/>
</dbReference>
<comment type="caution">
    <text evidence="8">The sequence shown here is derived from an EMBL/GenBank/DDBJ whole genome shotgun (WGS) entry which is preliminary data.</text>
</comment>
<dbReference type="NCBIfam" id="TIGR00361">
    <property type="entry name" value="ComEC_Rec2"/>
    <property type="match status" value="1"/>
</dbReference>
<dbReference type="PANTHER" id="PTHR30619">
    <property type="entry name" value="DNA INTERNALIZATION/COMPETENCE PROTEIN COMEC/REC2"/>
    <property type="match status" value="1"/>
</dbReference>
<feature type="transmembrane region" description="Helical" evidence="6">
    <location>
        <begin position="51"/>
        <end position="69"/>
    </location>
</feature>
<dbReference type="SUPFAM" id="SSF56281">
    <property type="entry name" value="Metallo-hydrolase/oxidoreductase"/>
    <property type="match status" value="1"/>
</dbReference>
<dbReference type="EMBL" id="JACHJS010000001">
    <property type="protein sequence ID" value="MBB4967917.1"/>
    <property type="molecule type" value="Genomic_DNA"/>
</dbReference>
<keyword evidence="2" id="KW-1003">Cell membrane</keyword>
<dbReference type="Gene3D" id="3.60.15.10">
    <property type="entry name" value="Ribonuclease Z/Hydroxyacylglutathione hydrolase-like"/>
    <property type="match status" value="1"/>
</dbReference>
<dbReference type="RefSeq" id="WP_184672985.1">
    <property type="nucleotide sequence ID" value="NZ_BAABAI010000016.1"/>
</dbReference>
<feature type="transmembrane region" description="Helical" evidence="6">
    <location>
        <begin position="478"/>
        <end position="497"/>
    </location>
</feature>
<dbReference type="InterPro" id="IPR004797">
    <property type="entry name" value="Competence_ComEC/Rec2"/>
</dbReference>
<dbReference type="GO" id="GO:0030420">
    <property type="term" value="P:establishment of competence for transformation"/>
    <property type="evidence" value="ECO:0007669"/>
    <property type="project" value="InterPro"/>
</dbReference>
<feature type="transmembrane region" description="Helical" evidence="6">
    <location>
        <begin position="258"/>
        <end position="276"/>
    </location>
</feature>
<evidence type="ECO:0000259" key="7">
    <source>
        <dbReference type="SMART" id="SM00849"/>
    </source>
</evidence>
<protein>
    <submittedName>
        <fullName evidence="8">Competence protein ComEC</fullName>
    </submittedName>
</protein>
<feature type="transmembrane region" description="Helical" evidence="6">
    <location>
        <begin position="421"/>
        <end position="441"/>
    </location>
</feature>
<dbReference type="InterPro" id="IPR004477">
    <property type="entry name" value="ComEC_N"/>
</dbReference>